<keyword evidence="4" id="KW-1185">Reference proteome</keyword>
<evidence type="ECO:0000313" key="4">
    <source>
        <dbReference type="Proteomes" id="UP000655366"/>
    </source>
</evidence>
<dbReference type="RefSeq" id="WP_196397823.1">
    <property type="nucleotide sequence ID" value="NZ_JADNYM010000022.1"/>
</dbReference>
<organism evidence="3 4">
    <name type="scientific">Arthrobacter terrae</name>
    <dbReference type="NCBI Taxonomy" id="2935737"/>
    <lineage>
        <taxon>Bacteria</taxon>
        <taxon>Bacillati</taxon>
        <taxon>Actinomycetota</taxon>
        <taxon>Actinomycetes</taxon>
        <taxon>Micrococcales</taxon>
        <taxon>Micrococcaceae</taxon>
        <taxon>Arthrobacter</taxon>
    </lineage>
</organism>
<dbReference type="EMBL" id="JADNYM010000022">
    <property type="protein sequence ID" value="MBG0740891.1"/>
    <property type="molecule type" value="Genomic_DNA"/>
</dbReference>
<dbReference type="PANTHER" id="PTHR33824:SF7">
    <property type="entry name" value="POLYKETIDE CYCLASE_DEHYDRASE AND LIPID TRANSPORT SUPERFAMILY PROTEIN"/>
    <property type="match status" value="1"/>
</dbReference>
<comment type="caution">
    <text evidence="3">The sequence shown here is derived from an EMBL/GenBank/DDBJ whole genome shotgun (WGS) entry which is preliminary data.</text>
</comment>
<sequence>MTTVQESVDVAVPVTVAYNQWTQFESFPEFMDGVESITQTSKTTNHWVIRIGGTQREFDAVITEQHADERVAWKSVDGKSHAGVVTFHRLDDESSRVTVQLDWDPETFVEKVGSALGTDDRRMKSDLRRFKDFIEGRGSETGSWRGDVAAPGAMAGGLDSPATGTRGSGAAETALSVPGAASSGAQDPADQDPVMQNPAVEDPDSGGAKSAG</sequence>
<dbReference type="Proteomes" id="UP000655366">
    <property type="component" value="Unassembled WGS sequence"/>
</dbReference>
<protein>
    <submittedName>
        <fullName evidence="3">SRPBCC family protein</fullName>
    </submittedName>
</protein>
<dbReference type="InterPro" id="IPR023393">
    <property type="entry name" value="START-like_dom_sf"/>
</dbReference>
<dbReference type="SUPFAM" id="SSF55961">
    <property type="entry name" value="Bet v1-like"/>
    <property type="match status" value="1"/>
</dbReference>
<feature type="region of interest" description="Disordered" evidence="1">
    <location>
        <begin position="138"/>
        <end position="212"/>
    </location>
</feature>
<accession>A0A931G5I6</accession>
<evidence type="ECO:0000313" key="3">
    <source>
        <dbReference type="EMBL" id="MBG0740891.1"/>
    </source>
</evidence>
<evidence type="ECO:0000259" key="2">
    <source>
        <dbReference type="Pfam" id="PF03364"/>
    </source>
</evidence>
<reference evidence="3 4" key="1">
    <citation type="submission" date="2020-11" db="EMBL/GenBank/DDBJ databases">
        <title>Arthrobacter antarcticus sp. nov., isolated from Antarctic Soil.</title>
        <authorList>
            <person name="Li J."/>
        </authorList>
    </citation>
    <scope>NUCLEOTIDE SEQUENCE [LARGE SCALE GENOMIC DNA]</scope>
    <source>
        <strain evidence="3 4">Z1-20</strain>
    </source>
</reference>
<dbReference type="CDD" id="cd07817">
    <property type="entry name" value="SRPBCC_8"/>
    <property type="match status" value="1"/>
</dbReference>
<name>A0A931G5I6_9MICC</name>
<dbReference type="AlphaFoldDB" id="A0A931G5I6"/>
<dbReference type="InterPro" id="IPR047137">
    <property type="entry name" value="ORF3"/>
</dbReference>
<feature type="domain" description="Coenzyme Q-binding protein COQ10 START" evidence="2">
    <location>
        <begin position="10"/>
        <end position="129"/>
    </location>
</feature>
<dbReference type="PANTHER" id="PTHR33824">
    <property type="entry name" value="POLYKETIDE CYCLASE/DEHYDRASE AND LIPID TRANSPORT SUPERFAMILY PROTEIN"/>
    <property type="match status" value="1"/>
</dbReference>
<dbReference type="Pfam" id="PF03364">
    <property type="entry name" value="Polyketide_cyc"/>
    <property type="match status" value="1"/>
</dbReference>
<evidence type="ECO:0000256" key="1">
    <source>
        <dbReference type="SAM" id="MobiDB-lite"/>
    </source>
</evidence>
<dbReference type="Gene3D" id="3.30.530.20">
    <property type="match status" value="1"/>
</dbReference>
<gene>
    <name evidence="3" type="ORF">IV500_16060</name>
</gene>
<dbReference type="InterPro" id="IPR005031">
    <property type="entry name" value="COQ10_START"/>
</dbReference>
<proteinExistence type="predicted"/>